<dbReference type="SUPFAM" id="SSF51735">
    <property type="entry name" value="NAD(P)-binding Rossmann-fold domains"/>
    <property type="match status" value="1"/>
</dbReference>
<evidence type="ECO:0000313" key="4">
    <source>
        <dbReference type="Proteomes" id="UP000253606"/>
    </source>
</evidence>
<sequence>MKTQPNVLVTGASSGIGWAVTEALTARGIRVFGSVRTRHDAERLLNAFKEQVVPLIFDTTDVDAVAAATKQVRDRLDNEPLFGIVNNAGTGTAAPLLYVPIAEFRQQFEVNVIGTLNVIQHFVPLLRSTGRTPGRVINIGSTAGRIGIPFFGAYAASKHALNGLSESLRRELLPYGIDVITVVPGPVKTPIWDKAESLDFRAYRGTPYAGLIDTFRDVMVRDGRNGMEPRVIGDAVFTALTTSRPRSTYVCVTGLLKNWILPTQLPSRWVDRLIGDQLGLTAKTDEK</sequence>
<evidence type="ECO:0000259" key="2">
    <source>
        <dbReference type="SMART" id="SM00822"/>
    </source>
</evidence>
<dbReference type="PANTHER" id="PTHR43313:SF1">
    <property type="entry name" value="3BETA-HYDROXYSTEROID DEHYDROGENASE DHS-16"/>
    <property type="match status" value="1"/>
</dbReference>
<dbReference type="PANTHER" id="PTHR43313">
    <property type="entry name" value="SHORT-CHAIN DEHYDROGENASE/REDUCTASE FAMILY 9C"/>
    <property type="match status" value="1"/>
</dbReference>
<gene>
    <name evidence="3" type="ORF">ACPOL_7030</name>
</gene>
<keyword evidence="4" id="KW-1185">Reference proteome</keyword>
<dbReference type="InterPro" id="IPR002347">
    <property type="entry name" value="SDR_fam"/>
</dbReference>
<dbReference type="PRINTS" id="PR00081">
    <property type="entry name" value="GDHRDH"/>
</dbReference>
<comment type="similarity">
    <text evidence="1">Belongs to the short-chain dehydrogenases/reductases (SDR) family.</text>
</comment>
<accession>A0A2Z5GBC5</accession>
<geneLocation type="plasmid" evidence="4">
    <name>pacpol4</name>
</geneLocation>
<dbReference type="Gene3D" id="3.40.50.720">
    <property type="entry name" value="NAD(P)-binding Rossmann-like Domain"/>
    <property type="match status" value="1"/>
</dbReference>
<feature type="domain" description="Ketoreductase" evidence="2">
    <location>
        <begin position="5"/>
        <end position="186"/>
    </location>
</feature>
<dbReference type="InterPro" id="IPR057326">
    <property type="entry name" value="KR_dom"/>
</dbReference>
<protein>
    <submittedName>
        <fullName evidence="3">Oxidoreductase</fullName>
    </submittedName>
</protein>
<name>A0A2Z5GBC5_9BACT</name>
<dbReference type="AlphaFoldDB" id="A0A2Z5GBC5"/>
<dbReference type="KEGG" id="abas:ACPOL_7030"/>
<dbReference type="OrthoDB" id="9808814at2"/>
<dbReference type="Pfam" id="PF00106">
    <property type="entry name" value="adh_short"/>
    <property type="match status" value="1"/>
</dbReference>
<dbReference type="EMBL" id="CP030843">
    <property type="protein sequence ID" value="AXC16230.1"/>
    <property type="molecule type" value="Genomic_DNA"/>
</dbReference>
<dbReference type="PROSITE" id="PS00061">
    <property type="entry name" value="ADH_SHORT"/>
    <property type="match status" value="1"/>
</dbReference>
<reference evidence="3 4" key="1">
    <citation type="journal article" date="2018" name="Front. Microbiol.">
        <title>Hydrolytic Capabilities as a Key to Environmental Success: Chitinolytic and Cellulolytic Acidobacteria From Acidic Sub-arctic Soils and Boreal Peatlands.</title>
        <authorList>
            <person name="Belova S.E."/>
            <person name="Ravin N.V."/>
            <person name="Pankratov T.A."/>
            <person name="Rakitin A.L."/>
            <person name="Ivanova A.A."/>
            <person name="Beletsky A.V."/>
            <person name="Mardanov A.V."/>
            <person name="Sinninghe Damste J.S."/>
            <person name="Dedysh S.N."/>
        </authorList>
    </citation>
    <scope>NUCLEOTIDE SEQUENCE [LARGE SCALE GENOMIC DNA]</scope>
    <source>
        <strain evidence="3 4">SBC82</strain>
        <plasmid evidence="4">pacpol4</plasmid>
    </source>
</reference>
<dbReference type="PRINTS" id="PR00080">
    <property type="entry name" value="SDRFAMILY"/>
</dbReference>
<dbReference type="GO" id="GO:0008202">
    <property type="term" value="P:steroid metabolic process"/>
    <property type="evidence" value="ECO:0007669"/>
    <property type="project" value="TreeGrafter"/>
</dbReference>
<dbReference type="GO" id="GO:0016491">
    <property type="term" value="F:oxidoreductase activity"/>
    <property type="evidence" value="ECO:0007669"/>
    <property type="project" value="TreeGrafter"/>
</dbReference>
<dbReference type="InterPro" id="IPR020904">
    <property type="entry name" value="Sc_DH/Rdtase_CS"/>
</dbReference>
<dbReference type="InterPro" id="IPR036291">
    <property type="entry name" value="NAD(P)-bd_dom_sf"/>
</dbReference>
<evidence type="ECO:0000256" key="1">
    <source>
        <dbReference type="RuleBase" id="RU000363"/>
    </source>
</evidence>
<dbReference type="SMART" id="SM00822">
    <property type="entry name" value="PKS_KR"/>
    <property type="match status" value="1"/>
</dbReference>
<keyword evidence="3" id="KW-0614">Plasmid</keyword>
<dbReference type="RefSeq" id="WP_114211396.1">
    <property type="nucleotide sequence ID" value="NZ_CP030843.1"/>
</dbReference>
<proteinExistence type="inferred from homology"/>
<dbReference type="Proteomes" id="UP000253606">
    <property type="component" value="Plasmid pACPOL4"/>
</dbReference>
<organism evidence="3 4">
    <name type="scientific">Acidisarcina polymorpha</name>
    <dbReference type="NCBI Taxonomy" id="2211140"/>
    <lineage>
        <taxon>Bacteria</taxon>
        <taxon>Pseudomonadati</taxon>
        <taxon>Acidobacteriota</taxon>
        <taxon>Terriglobia</taxon>
        <taxon>Terriglobales</taxon>
        <taxon>Acidobacteriaceae</taxon>
        <taxon>Acidisarcina</taxon>
    </lineage>
</organism>
<evidence type="ECO:0000313" key="3">
    <source>
        <dbReference type="EMBL" id="AXC16230.1"/>
    </source>
</evidence>
<dbReference type="CDD" id="cd05374">
    <property type="entry name" value="17beta-HSD-like_SDR_c"/>
    <property type="match status" value="1"/>
</dbReference>